<feature type="region of interest" description="Disordered" evidence="1">
    <location>
        <begin position="1"/>
        <end position="25"/>
    </location>
</feature>
<dbReference type="AlphaFoldDB" id="Q6K7D9"/>
<accession>Q6K7D9</accession>
<reference evidence="3" key="2">
    <citation type="submission" date="2002-03" db="EMBL/GenBank/DDBJ databases">
        <title>Oryza sativa nipponbare(GA3) genomic DNA, chromosome 2, BAC clone:OJ1311_D08.</title>
        <authorList>
            <person name="Sasaki T."/>
            <person name="Matsumoto T."/>
            <person name="Yamamoto K."/>
        </authorList>
    </citation>
    <scope>NUCLEOTIDE SEQUENCE</scope>
</reference>
<name>Q6K7D9_ORYSJ</name>
<evidence type="ECO:0000313" key="3">
    <source>
        <dbReference type="EMBL" id="BAD19543.1"/>
    </source>
</evidence>
<proteinExistence type="predicted"/>
<dbReference type="EMBL" id="AP004095">
    <property type="protein sequence ID" value="BAD19285.1"/>
    <property type="molecule type" value="Genomic_DNA"/>
</dbReference>
<reference evidence="2" key="1">
    <citation type="submission" date="2001-08" db="EMBL/GenBank/DDBJ databases">
        <title>Oryza sativa nipponbare(GA3) genomic DNA, chromosome 2, BAC clone:OJ1715_H01.</title>
        <authorList>
            <person name="Sasaki T."/>
            <person name="Matsumoto T."/>
            <person name="Yamamoto K."/>
        </authorList>
    </citation>
    <scope>NUCLEOTIDE SEQUENCE</scope>
</reference>
<sequence>MDNGREAACGSRRETREEEWRPELHDLTPPRRRFLLLRRRIDLHELALATASSQSRDTDSVAPTGPETRARSRCRRFSGPLPLPPVAIPPPPIPAAVVTQAVGERSHW</sequence>
<feature type="compositionally biased region" description="Basic and acidic residues" evidence="1">
    <location>
        <begin position="11"/>
        <end position="25"/>
    </location>
</feature>
<feature type="region of interest" description="Disordered" evidence="1">
    <location>
        <begin position="51"/>
        <end position="92"/>
    </location>
</feature>
<dbReference type="EMBL" id="AP004849">
    <property type="protein sequence ID" value="BAD19543.1"/>
    <property type="molecule type" value="Genomic_DNA"/>
</dbReference>
<evidence type="ECO:0000256" key="1">
    <source>
        <dbReference type="SAM" id="MobiDB-lite"/>
    </source>
</evidence>
<reference evidence="4" key="4">
    <citation type="journal article" date="2008" name="Nucleic Acids Res.">
        <title>The rice annotation project database (RAP-DB): 2008 update.</title>
        <authorList>
            <consortium name="The rice annotation project (RAP)"/>
        </authorList>
    </citation>
    <scope>GENOME REANNOTATION</scope>
    <source>
        <strain evidence="4">cv. Nipponbare</strain>
    </source>
</reference>
<evidence type="ECO:0000313" key="4">
    <source>
        <dbReference type="Proteomes" id="UP000000763"/>
    </source>
</evidence>
<feature type="compositionally biased region" description="Pro residues" evidence="1">
    <location>
        <begin position="81"/>
        <end position="92"/>
    </location>
</feature>
<evidence type="ECO:0000313" key="2">
    <source>
        <dbReference type="EMBL" id="BAD19285.1"/>
    </source>
</evidence>
<organism evidence="3 4">
    <name type="scientific">Oryza sativa subsp. japonica</name>
    <name type="common">Rice</name>
    <dbReference type="NCBI Taxonomy" id="39947"/>
    <lineage>
        <taxon>Eukaryota</taxon>
        <taxon>Viridiplantae</taxon>
        <taxon>Streptophyta</taxon>
        <taxon>Embryophyta</taxon>
        <taxon>Tracheophyta</taxon>
        <taxon>Spermatophyta</taxon>
        <taxon>Magnoliopsida</taxon>
        <taxon>Liliopsida</taxon>
        <taxon>Poales</taxon>
        <taxon>Poaceae</taxon>
        <taxon>BOP clade</taxon>
        <taxon>Oryzoideae</taxon>
        <taxon>Oryzeae</taxon>
        <taxon>Oryzinae</taxon>
        <taxon>Oryza</taxon>
        <taxon>Oryza sativa</taxon>
    </lineage>
</organism>
<dbReference type="Proteomes" id="UP000000763">
    <property type="component" value="Chromosome 2"/>
</dbReference>
<protein>
    <submittedName>
        <fullName evidence="3">Uncharacterized protein</fullName>
    </submittedName>
</protein>
<gene>
    <name evidence="3" type="ORF">OJ1311_D08.23</name>
    <name evidence="2" type="ORF">OJ1715_H01.3</name>
</gene>
<reference evidence="4" key="3">
    <citation type="journal article" date="2005" name="Nature">
        <title>The map-based sequence of the rice genome.</title>
        <authorList>
            <consortium name="International rice genome sequencing project (IRGSP)"/>
            <person name="Matsumoto T."/>
            <person name="Wu J."/>
            <person name="Kanamori H."/>
            <person name="Katayose Y."/>
            <person name="Fujisawa M."/>
            <person name="Namiki N."/>
            <person name="Mizuno H."/>
            <person name="Yamamoto K."/>
            <person name="Antonio B.A."/>
            <person name="Baba T."/>
            <person name="Sakata K."/>
            <person name="Nagamura Y."/>
            <person name="Aoki H."/>
            <person name="Arikawa K."/>
            <person name="Arita K."/>
            <person name="Bito T."/>
            <person name="Chiden Y."/>
            <person name="Fujitsuka N."/>
            <person name="Fukunaka R."/>
            <person name="Hamada M."/>
            <person name="Harada C."/>
            <person name="Hayashi A."/>
            <person name="Hijishita S."/>
            <person name="Honda M."/>
            <person name="Hosokawa S."/>
            <person name="Ichikawa Y."/>
            <person name="Idonuma A."/>
            <person name="Iijima M."/>
            <person name="Ikeda M."/>
            <person name="Ikeno M."/>
            <person name="Ito K."/>
            <person name="Ito S."/>
            <person name="Ito T."/>
            <person name="Ito Y."/>
            <person name="Ito Y."/>
            <person name="Iwabuchi A."/>
            <person name="Kamiya K."/>
            <person name="Karasawa W."/>
            <person name="Kurita K."/>
            <person name="Katagiri S."/>
            <person name="Kikuta A."/>
            <person name="Kobayashi H."/>
            <person name="Kobayashi N."/>
            <person name="Machita K."/>
            <person name="Maehara T."/>
            <person name="Masukawa M."/>
            <person name="Mizubayashi T."/>
            <person name="Mukai Y."/>
            <person name="Nagasaki H."/>
            <person name="Nagata Y."/>
            <person name="Naito S."/>
            <person name="Nakashima M."/>
            <person name="Nakama Y."/>
            <person name="Nakamichi Y."/>
            <person name="Nakamura M."/>
            <person name="Meguro A."/>
            <person name="Negishi M."/>
            <person name="Ohta I."/>
            <person name="Ohta T."/>
            <person name="Okamoto M."/>
            <person name="Ono N."/>
            <person name="Saji S."/>
            <person name="Sakaguchi M."/>
            <person name="Sakai K."/>
            <person name="Shibata M."/>
            <person name="Shimokawa T."/>
            <person name="Song J."/>
            <person name="Takazaki Y."/>
            <person name="Terasawa K."/>
            <person name="Tsugane M."/>
            <person name="Tsuji K."/>
            <person name="Ueda S."/>
            <person name="Waki K."/>
            <person name="Yamagata H."/>
            <person name="Yamamoto M."/>
            <person name="Yamamoto S."/>
            <person name="Yamane H."/>
            <person name="Yoshiki S."/>
            <person name="Yoshihara R."/>
            <person name="Yukawa K."/>
            <person name="Zhong H."/>
            <person name="Yano M."/>
            <person name="Yuan Q."/>
            <person name="Ouyang S."/>
            <person name="Liu J."/>
            <person name="Jones K.M."/>
            <person name="Gansberger K."/>
            <person name="Moffat K."/>
            <person name="Hill J."/>
            <person name="Bera J."/>
            <person name="Fadrosh D."/>
            <person name="Jin S."/>
            <person name="Johri S."/>
            <person name="Kim M."/>
            <person name="Overton L."/>
            <person name="Reardon M."/>
            <person name="Tsitrin T."/>
            <person name="Vuong H."/>
            <person name="Weaver B."/>
            <person name="Ciecko A."/>
            <person name="Tallon L."/>
            <person name="Jackson J."/>
            <person name="Pai G."/>
            <person name="Aken S.V."/>
            <person name="Utterback T."/>
            <person name="Reidmuller S."/>
            <person name="Feldblyum T."/>
            <person name="Hsiao J."/>
            <person name="Zismann V."/>
            <person name="Iobst S."/>
            <person name="de Vazeille A.R."/>
            <person name="Buell C.R."/>
            <person name="Ying K."/>
            <person name="Li Y."/>
            <person name="Lu T."/>
            <person name="Huang Y."/>
            <person name="Zhao Q."/>
            <person name="Feng Q."/>
            <person name="Zhang L."/>
            <person name="Zhu J."/>
            <person name="Weng Q."/>
            <person name="Mu J."/>
            <person name="Lu Y."/>
            <person name="Fan D."/>
            <person name="Liu Y."/>
            <person name="Guan J."/>
            <person name="Zhang Y."/>
            <person name="Yu S."/>
            <person name="Liu X."/>
            <person name="Zhang Y."/>
            <person name="Hong G."/>
            <person name="Han B."/>
            <person name="Choisne N."/>
            <person name="Demange N."/>
            <person name="Orjeda G."/>
            <person name="Samain S."/>
            <person name="Cattolico L."/>
            <person name="Pelletier E."/>
            <person name="Couloux A."/>
            <person name="Segurens B."/>
            <person name="Wincker P."/>
            <person name="D'Hont A."/>
            <person name="Scarpelli C."/>
            <person name="Weissenbach J."/>
            <person name="Salanoubat M."/>
            <person name="Quetier F."/>
            <person name="Yu Y."/>
            <person name="Kim H.R."/>
            <person name="Rambo T."/>
            <person name="Currie J."/>
            <person name="Collura K."/>
            <person name="Luo M."/>
            <person name="Yang T."/>
            <person name="Ammiraju J.S.S."/>
            <person name="Engler F."/>
            <person name="Soderlund C."/>
            <person name="Wing R.A."/>
            <person name="Palmer L.E."/>
            <person name="de la Bastide M."/>
            <person name="Spiegel L."/>
            <person name="Nascimento L."/>
            <person name="Zutavern T."/>
            <person name="O'Shaughnessy A."/>
            <person name="Dike S."/>
            <person name="Dedhia N."/>
            <person name="Preston R."/>
            <person name="Balija V."/>
            <person name="McCombie W.R."/>
            <person name="Chow T."/>
            <person name="Chen H."/>
            <person name="Chung M."/>
            <person name="Chen C."/>
            <person name="Shaw J."/>
            <person name="Wu H."/>
            <person name="Hsiao K."/>
            <person name="Chao Y."/>
            <person name="Chu M."/>
            <person name="Cheng C."/>
            <person name="Hour A."/>
            <person name="Lee P."/>
            <person name="Lin S."/>
            <person name="Lin Y."/>
            <person name="Liou J."/>
            <person name="Liu S."/>
            <person name="Hsing Y."/>
            <person name="Raghuvanshi S."/>
            <person name="Mohanty A."/>
            <person name="Bharti A.K."/>
            <person name="Gaur A."/>
            <person name="Gupta V."/>
            <person name="Kumar D."/>
            <person name="Ravi V."/>
            <person name="Vij S."/>
            <person name="Kapur A."/>
            <person name="Khurana P."/>
            <person name="Khurana P."/>
            <person name="Khurana J.P."/>
            <person name="Tyagi A.K."/>
            <person name="Gaikwad K."/>
            <person name="Singh A."/>
            <person name="Dalal V."/>
            <person name="Srivastava S."/>
            <person name="Dixit A."/>
            <person name="Pal A.K."/>
            <person name="Ghazi I.A."/>
            <person name="Yadav M."/>
            <person name="Pandit A."/>
            <person name="Bhargava A."/>
            <person name="Sureshbabu K."/>
            <person name="Batra K."/>
            <person name="Sharma T.R."/>
            <person name="Mohapatra T."/>
            <person name="Singh N.K."/>
            <person name="Messing J."/>
            <person name="Nelson A.B."/>
            <person name="Fuks G."/>
            <person name="Kavchok S."/>
            <person name="Keizer G."/>
            <person name="Linton E."/>
            <person name="Llaca V."/>
            <person name="Song R."/>
            <person name="Tanyolac B."/>
            <person name="Young S."/>
            <person name="Ho-Il K."/>
            <person name="Hahn J.H."/>
            <person name="Sangsakoo G."/>
            <person name="Vanavichit A."/>
            <person name="de Mattos Luiz.A.T."/>
            <person name="Zimmer P.D."/>
            <person name="Malone G."/>
            <person name="Dellagostin O."/>
            <person name="de Oliveira A.C."/>
            <person name="Bevan M."/>
            <person name="Bancroft I."/>
            <person name="Minx P."/>
            <person name="Cordum H."/>
            <person name="Wilson R."/>
            <person name="Cheng Z."/>
            <person name="Jin W."/>
            <person name="Jiang J."/>
            <person name="Leong S.A."/>
            <person name="Iwama H."/>
            <person name="Gojobori T."/>
            <person name="Itoh T."/>
            <person name="Niimura Y."/>
            <person name="Fujii Y."/>
            <person name="Habara T."/>
            <person name="Sakai H."/>
            <person name="Sato Y."/>
            <person name="Wilson G."/>
            <person name="Kumar K."/>
            <person name="McCouch S."/>
            <person name="Juretic N."/>
            <person name="Hoen D."/>
            <person name="Wright S."/>
            <person name="Bruskiewich R."/>
            <person name="Bureau T."/>
            <person name="Miyao A."/>
            <person name="Hirochika H."/>
            <person name="Nishikawa T."/>
            <person name="Kadowaki K."/>
            <person name="Sugiura M."/>
            <person name="Burr B."/>
            <person name="Sasaki T."/>
        </authorList>
    </citation>
    <scope>NUCLEOTIDE SEQUENCE [LARGE SCALE GENOMIC DNA]</scope>
    <source>
        <strain evidence="4">cv. Nipponbare</strain>
    </source>
</reference>